<proteinExistence type="predicted"/>
<keyword evidence="1" id="KW-1133">Transmembrane helix</keyword>
<dbReference type="OrthoDB" id="9935893at2"/>
<dbReference type="AlphaFoldDB" id="A0A5Q0CB37"/>
<reference evidence="2 3" key="1">
    <citation type="submission" date="2019-08" db="EMBL/GenBank/DDBJ databases">
        <title>Prosopis cineraria nodule microbiome.</title>
        <authorList>
            <person name="Ali R."/>
            <person name="Chaluvadi S.R."/>
            <person name="Wang X."/>
        </authorList>
    </citation>
    <scope>NUCLEOTIDE SEQUENCE [LARGE SCALE GENOMIC DNA]</scope>
    <source>
        <strain evidence="2 3">BG7</strain>
        <plasmid evidence="2 3">unnamed</plasmid>
    </source>
</reference>
<keyword evidence="2" id="KW-0614">Plasmid</keyword>
<keyword evidence="1" id="KW-0472">Membrane</keyword>
<organism evidence="2 3">
    <name type="scientific">Rhizobium grahamii</name>
    <dbReference type="NCBI Taxonomy" id="1120045"/>
    <lineage>
        <taxon>Bacteria</taxon>
        <taxon>Pseudomonadati</taxon>
        <taxon>Pseudomonadota</taxon>
        <taxon>Alphaproteobacteria</taxon>
        <taxon>Hyphomicrobiales</taxon>
        <taxon>Rhizobiaceae</taxon>
        <taxon>Rhizobium/Agrobacterium group</taxon>
        <taxon>Rhizobium</taxon>
    </lineage>
</organism>
<accession>A0A5Q0CB37</accession>
<keyword evidence="1" id="KW-0812">Transmembrane</keyword>
<sequence>MLLQVHVPDVKNGPSTVACAPRILRAANNNLPRGIDAGPFTAPGKPRQLWLPAIIAAVATVALCAVLLVVGVQALSLVDIQAMQSLH</sequence>
<keyword evidence="3" id="KW-1185">Reference proteome</keyword>
<geneLocation type="plasmid" evidence="2 3">
    <name>unnamed</name>
</geneLocation>
<feature type="transmembrane region" description="Helical" evidence="1">
    <location>
        <begin position="49"/>
        <end position="78"/>
    </location>
</feature>
<gene>
    <name evidence="2" type="ORF">FZ934_22735</name>
</gene>
<evidence type="ECO:0000313" key="3">
    <source>
        <dbReference type="Proteomes" id="UP000326881"/>
    </source>
</evidence>
<protein>
    <submittedName>
        <fullName evidence="2">Uncharacterized protein</fullName>
    </submittedName>
</protein>
<evidence type="ECO:0000313" key="2">
    <source>
        <dbReference type="EMBL" id="QFY63128.1"/>
    </source>
</evidence>
<name>A0A5Q0CB37_9HYPH</name>
<dbReference type="EMBL" id="CP043499">
    <property type="protein sequence ID" value="QFY63128.1"/>
    <property type="molecule type" value="Genomic_DNA"/>
</dbReference>
<dbReference type="KEGG" id="rgr:FZ934_22735"/>
<evidence type="ECO:0000256" key="1">
    <source>
        <dbReference type="SAM" id="Phobius"/>
    </source>
</evidence>
<dbReference type="Proteomes" id="UP000326881">
    <property type="component" value="Plasmid unnamed"/>
</dbReference>
<dbReference type="RefSeq" id="WP_153273100.1">
    <property type="nucleotide sequence ID" value="NZ_CP043499.1"/>
</dbReference>